<reference evidence="2 3" key="1">
    <citation type="submission" date="2017-11" db="EMBL/GenBank/DDBJ databases">
        <title>Draft genome sequence of Rhizobiales bacterium SY3-13.</title>
        <authorList>
            <person name="Sun C."/>
        </authorList>
    </citation>
    <scope>NUCLEOTIDE SEQUENCE [LARGE SCALE GENOMIC DNA]</scope>
    <source>
        <strain evidence="2 3">SY3-13</strain>
    </source>
</reference>
<evidence type="ECO:0000313" key="3">
    <source>
        <dbReference type="Proteomes" id="UP000229498"/>
    </source>
</evidence>
<sequence length="258" mass="27562">MQPETAGPSPLTVLRGHRREAIPIVLAAAAGWTFLVWGALDMQSPLARLMMPMSADWSAVNFAAVFVMWAVMMAAMMLPSALPMLLTFAHLNRRAGTPGRTRSFAAAYVAIWSAFSVLATALQWVLQAAELSNPMIVVTSPWLGAALLAIAGIFQFTPLKRACLHHCRTPMGFLLTDWRGGTGGAWTMGLRHGAYCLGCCWALMALLFVGGVMNILWIAALAALVAAEKLMPRGERIAPALGVILIGAGAVHLAWLLG</sequence>
<dbReference type="AlphaFoldDB" id="A0A2M9FX27"/>
<dbReference type="Pfam" id="PF09948">
    <property type="entry name" value="PpoB2"/>
    <property type="match status" value="1"/>
</dbReference>
<dbReference type="OrthoDB" id="164118at2"/>
<dbReference type="RefSeq" id="WP_109794306.1">
    <property type="nucleotide sequence ID" value="NZ_PHIG01000051.1"/>
</dbReference>
<feature type="transmembrane region" description="Helical" evidence="1">
    <location>
        <begin position="237"/>
        <end position="257"/>
    </location>
</feature>
<keyword evidence="1" id="KW-1133">Transmembrane helix</keyword>
<keyword evidence="1" id="KW-0812">Transmembrane</keyword>
<feature type="transmembrane region" description="Helical" evidence="1">
    <location>
        <begin position="21"/>
        <end position="40"/>
    </location>
</feature>
<evidence type="ECO:0000313" key="2">
    <source>
        <dbReference type="EMBL" id="PJK28003.1"/>
    </source>
</evidence>
<evidence type="ECO:0000256" key="1">
    <source>
        <dbReference type="SAM" id="Phobius"/>
    </source>
</evidence>
<dbReference type="Proteomes" id="UP000229498">
    <property type="component" value="Unassembled WGS sequence"/>
</dbReference>
<keyword evidence="1" id="KW-0472">Membrane</keyword>
<evidence type="ECO:0008006" key="4">
    <source>
        <dbReference type="Google" id="ProtNLM"/>
    </source>
</evidence>
<organism evidence="2 3">
    <name type="scientific">Minwuia thermotolerans</name>
    <dbReference type="NCBI Taxonomy" id="2056226"/>
    <lineage>
        <taxon>Bacteria</taxon>
        <taxon>Pseudomonadati</taxon>
        <taxon>Pseudomonadota</taxon>
        <taxon>Alphaproteobacteria</taxon>
        <taxon>Minwuiales</taxon>
        <taxon>Minwuiaceae</taxon>
        <taxon>Minwuia</taxon>
    </lineage>
</organism>
<comment type="caution">
    <text evidence="2">The sequence shown here is derived from an EMBL/GenBank/DDBJ whole genome shotgun (WGS) entry which is preliminary data.</text>
</comment>
<feature type="transmembrane region" description="Helical" evidence="1">
    <location>
        <begin position="132"/>
        <end position="154"/>
    </location>
</feature>
<dbReference type="EMBL" id="PHIG01000051">
    <property type="protein sequence ID" value="PJK28003.1"/>
    <property type="molecule type" value="Genomic_DNA"/>
</dbReference>
<name>A0A2M9FX27_9PROT</name>
<proteinExistence type="predicted"/>
<accession>A0A2M9FX27</accession>
<dbReference type="InterPro" id="IPR018688">
    <property type="entry name" value="PpoB2-like"/>
</dbReference>
<keyword evidence="3" id="KW-1185">Reference proteome</keyword>
<protein>
    <recommendedName>
        <fullName evidence="4">Metal-binding protein</fullName>
    </recommendedName>
</protein>
<feature type="transmembrane region" description="Helical" evidence="1">
    <location>
        <begin position="103"/>
        <end position="126"/>
    </location>
</feature>
<gene>
    <name evidence="2" type="ORF">CVT23_19270</name>
</gene>
<feature type="transmembrane region" description="Helical" evidence="1">
    <location>
        <begin position="195"/>
        <end position="225"/>
    </location>
</feature>
<feature type="transmembrane region" description="Helical" evidence="1">
    <location>
        <begin position="60"/>
        <end position="82"/>
    </location>
</feature>